<proteinExistence type="predicted"/>
<dbReference type="WBParaSite" id="HCON_00171080-00001">
    <property type="protein sequence ID" value="HCON_00171080-00001"/>
    <property type="gene ID" value="HCON_00171080"/>
</dbReference>
<sequence>MHFADFSLVEEYRKQSRTTTLRKLGDRVLREAASPLAQTSTLSATMATKGITWQMITFYAPFQGAFYESLIKTLKHSLYKTIGKTVFPLEQLTTLLAKMEGTLNARPLTYQEEHWDNRPILRPIDFIQRDLIITHPIDGLESTDDPTFHPSEDTLQLRTRQQAEEALRSSYHLTEQLWKTWREQYLTPP</sequence>
<reference evidence="2" key="1">
    <citation type="submission" date="2020-12" db="UniProtKB">
        <authorList>
            <consortium name="WormBaseParasite"/>
        </authorList>
    </citation>
    <scope>IDENTIFICATION</scope>
    <source>
        <strain evidence="2">MHco3</strain>
    </source>
</reference>
<evidence type="ECO:0000313" key="2">
    <source>
        <dbReference type="WBParaSite" id="HCON_00171080-00001"/>
    </source>
</evidence>
<dbReference type="InterPro" id="IPR036397">
    <property type="entry name" value="RNaseH_sf"/>
</dbReference>
<evidence type="ECO:0000313" key="1">
    <source>
        <dbReference type="Proteomes" id="UP000025227"/>
    </source>
</evidence>
<protein>
    <submittedName>
        <fullName evidence="2">DUF4238 domain-containing protein</fullName>
    </submittedName>
</protein>
<dbReference type="OrthoDB" id="5871302at2759"/>
<dbReference type="AlphaFoldDB" id="A0A7I4Z212"/>
<name>A0A7I4Z212_HAECO</name>
<accession>A0A7I4Z212</accession>
<dbReference type="InterPro" id="IPR012337">
    <property type="entry name" value="RNaseH-like_sf"/>
</dbReference>
<dbReference type="OMA" id="EGCINTR"/>
<dbReference type="SUPFAM" id="SSF53098">
    <property type="entry name" value="Ribonuclease H-like"/>
    <property type="match status" value="1"/>
</dbReference>
<dbReference type="GO" id="GO:0003676">
    <property type="term" value="F:nucleic acid binding"/>
    <property type="evidence" value="ECO:0007669"/>
    <property type="project" value="InterPro"/>
</dbReference>
<organism evidence="1 2">
    <name type="scientific">Haemonchus contortus</name>
    <name type="common">Barber pole worm</name>
    <dbReference type="NCBI Taxonomy" id="6289"/>
    <lineage>
        <taxon>Eukaryota</taxon>
        <taxon>Metazoa</taxon>
        <taxon>Ecdysozoa</taxon>
        <taxon>Nematoda</taxon>
        <taxon>Chromadorea</taxon>
        <taxon>Rhabditida</taxon>
        <taxon>Rhabditina</taxon>
        <taxon>Rhabditomorpha</taxon>
        <taxon>Strongyloidea</taxon>
        <taxon>Trichostrongylidae</taxon>
        <taxon>Haemonchus</taxon>
    </lineage>
</organism>
<dbReference type="Proteomes" id="UP000025227">
    <property type="component" value="Unplaced"/>
</dbReference>
<dbReference type="Gene3D" id="3.30.420.10">
    <property type="entry name" value="Ribonuclease H-like superfamily/Ribonuclease H"/>
    <property type="match status" value="1"/>
</dbReference>
<keyword evidence="1" id="KW-1185">Reference proteome</keyword>